<dbReference type="PROSITE" id="PS50995">
    <property type="entry name" value="HTH_MARR_2"/>
    <property type="match status" value="1"/>
</dbReference>
<evidence type="ECO:0000259" key="1">
    <source>
        <dbReference type="PROSITE" id="PS50995"/>
    </source>
</evidence>
<organism evidence="2 3">
    <name type="scientific">Streptomyces cylindrosporus</name>
    <dbReference type="NCBI Taxonomy" id="2927583"/>
    <lineage>
        <taxon>Bacteria</taxon>
        <taxon>Bacillati</taxon>
        <taxon>Actinomycetota</taxon>
        <taxon>Actinomycetes</taxon>
        <taxon>Kitasatosporales</taxon>
        <taxon>Streptomycetaceae</taxon>
        <taxon>Streptomyces</taxon>
    </lineage>
</organism>
<dbReference type="PANTHER" id="PTHR33164">
    <property type="entry name" value="TRANSCRIPTIONAL REGULATOR, MARR FAMILY"/>
    <property type="match status" value="1"/>
</dbReference>
<name>A0ABS9Y8X7_9ACTN</name>
<dbReference type="InterPro" id="IPR036388">
    <property type="entry name" value="WH-like_DNA-bd_sf"/>
</dbReference>
<protein>
    <submittedName>
        <fullName evidence="2">MarR family winged helix-turn-helix transcriptional regulator</fullName>
    </submittedName>
</protein>
<sequence>MRNPDALKPEEWDLWDTWMQAQRLLLQEIDRRLQSEIGISKAEFSVLVTLLRAPGSEMRVVDLAASLGWEKSRVSHQLTRMEGRGLVVRAESGASGRRTGIGLTPEGRRLVERAVVAHGGNVRRHFLDPLAPEQAAAIRAWSEQTINRLGQGGTGTTEGAAPE</sequence>
<dbReference type="PANTHER" id="PTHR33164:SF99">
    <property type="entry name" value="MARR FAMILY REGULATORY PROTEIN"/>
    <property type="match status" value="1"/>
</dbReference>
<reference evidence="2" key="1">
    <citation type="submission" date="2022-03" db="EMBL/GenBank/DDBJ databases">
        <title>Streptomyces 7R015 and 7R016 isolated from Barleria lupulina in Thailand.</title>
        <authorList>
            <person name="Kanchanasin P."/>
            <person name="Phongsopitanun W."/>
            <person name="Tanasupawat S."/>
        </authorList>
    </citation>
    <scope>NUCLEOTIDE SEQUENCE</scope>
    <source>
        <strain evidence="2">7R015</strain>
    </source>
</reference>
<dbReference type="SMART" id="SM00347">
    <property type="entry name" value="HTH_MARR"/>
    <property type="match status" value="1"/>
</dbReference>
<proteinExistence type="predicted"/>
<accession>A0ABS9Y8X7</accession>
<evidence type="ECO:0000313" key="2">
    <source>
        <dbReference type="EMBL" id="MCI3273688.1"/>
    </source>
</evidence>
<dbReference type="Pfam" id="PF12802">
    <property type="entry name" value="MarR_2"/>
    <property type="match status" value="1"/>
</dbReference>
<dbReference type="RefSeq" id="WP_242766934.1">
    <property type="nucleotide sequence ID" value="NZ_JALDAY010000006.1"/>
</dbReference>
<evidence type="ECO:0000313" key="3">
    <source>
        <dbReference type="Proteomes" id="UP001165269"/>
    </source>
</evidence>
<dbReference type="Proteomes" id="UP001165269">
    <property type="component" value="Unassembled WGS sequence"/>
</dbReference>
<gene>
    <name evidence="2" type="ORF">MQP27_21590</name>
</gene>
<dbReference type="InterPro" id="IPR039422">
    <property type="entry name" value="MarR/SlyA-like"/>
</dbReference>
<dbReference type="EMBL" id="JALDAY010000006">
    <property type="protein sequence ID" value="MCI3273688.1"/>
    <property type="molecule type" value="Genomic_DNA"/>
</dbReference>
<dbReference type="SUPFAM" id="SSF46785">
    <property type="entry name" value="Winged helix' DNA-binding domain"/>
    <property type="match status" value="1"/>
</dbReference>
<feature type="domain" description="HTH marR-type" evidence="1">
    <location>
        <begin position="11"/>
        <end position="147"/>
    </location>
</feature>
<dbReference type="Gene3D" id="1.10.10.10">
    <property type="entry name" value="Winged helix-like DNA-binding domain superfamily/Winged helix DNA-binding domain"/>
    <property type="match status" value="1"/>
</dbReference>
<dbReference type="InterPro" id="IPR000835">
    <property type="entry name" value="HTH_MarR-typ"/>
</dbReference>
<comment type="caution">
    <text evidence="2">The sequence shown here is derived from an EMBL/GenBank/DDBJ whole genome shotgun (WGS) entry which is preliminary data.</text>
</comment>
<keyword evidence="3" id="KW-1185">Reference proteome</keyword>
<dbReference type="InterPro" id="IPR036390">
    <property type="entry name" value="WH_DNA-bd_sf"/>
</dbReference>